<keyword evidence="3" id="KW-0540">Nuclease</keyword>
<evidence type="ECO:0000313" key="4">
    <source>
        <dbReference type="Proteomes" id="UP000214646"/>
    </source>
</evidence>
<feature type="transmembrane region" description="Helical" evidence="2">
    <location>
        <begin position="30"/>
        <end position="46"/>
    </location>
</feature>
<keyword evidence="2" id="KW-0472">Membrane</keyword>
<keyword evidence="2" id="KW-1133">Transmembrane helix</keyword>
<gene>
    <name evidence="3" type="ORF">FRUB_09154</name>
</gene>
<keyword evidence="3" id="KW-0378">Hydrolase</keyword>
<keyword evidence="3" id="KW-0269">Exonuclease</keyword>
<accession>A0A225D4R3</accession>
<reference evidence="4" key="1">
    <citation type="submission" date="2017-06" db="EMBL/GenBank/DDBJ databases">
        <title>Genome analysis of Fimbriiglobus ruber SP5, the first member of the order Planctomycetales with confirmed chitinolytic capability.</title>
        <authorList>
            <person name="Ravin N.V."/>
            <person name="Rakitin A.L."/>
            <person name="Ivanova A.A."/>
            <person name="Beletsky A.V."/>
            <person name="Kulichevskaya I.S."/>
            <person name="Mardanov A.V."/>
            <person name="Dedysh S.N."/>
        </authorList>
    </citation>
    <scope>NUCLEOTIDE SEQUENCE [LARGE SCALE GENOMIC DNA]</scope>
    <source>
        <strain evidence="4">SP5</strain>
    </source>
</reference>
<comment type="caution">
    <text evidence="3">The sequence shown here is derived from an EMBL/GenBank/DDBJ whole genome shotgun (WGS) entry which is preliminary data.</text>
</comment>
<proteinExistence type="predicted"/>
<feature type="region of interest" description="Disordered" evidence="1">
    <location>
        <begin position="1246"/>
        <end position="1272"/>
    </location>
</feature>
<protein>
    <submittedName>
        <fullName evidence="3">Exonuclease SbcC</fullName>
    </submittedName>
</protein>
<keyword evidence="2" id="KW-0812">Transmembrane</keyword>
<evidence type="ECO:0000256" key="2">
    <source>
        <dbReference type="SAM" id="Phobius"/>
    </source>
</evidence>
<keyword evidence="4" id="KW-1185">Reference proteome</keyword>
<feature type="transmembrane region" description="Helical" evidence="2">
    <location>
        <begin position="119"/>
        <end position="140"/>
    </location>
</feature>
<evidence type="ECO:0000256" key="1">
    <source>
        <dbReference type="SAM" id="MobiDB-lite"/>
    </source>
</evidence>
<dbReference type="EMBL" id="NIDE01000017">
    <property type="protein sequence ID" value="OWK36591.1"/>
    <property type="molecule type" value="Genomic_DNA"/>
</dbReference>
<sequence>MVAVAGLGAAGAVAADALFDLPPRCRGGMLGVWAAVVALVAWWRVVRPLRAPAPMVELAARVERLFPDLGERLTTLLEVVENSDPATAASRSLVVVLAAEAEQRTRRLDFTAAAPARPAIRAGATAGGLVVALALTVAFVPGSGERVRRFALPWYTPGPDGSFRVIVSSGDPVVRRGEPVTLAAFLERVRPAAPLPDTAVLVTRDPVTRAEARTPMAGDEAAAFQLIWPAVTEDFEYAVEAGGVRSGWHTVVTGDPVDLADGTSATVRPPEYAESRLAPATRTGFAAVDALQYSRATLNLQFTRAAEEAVLEWRPLDPRTGGNPTAIPVRLSTDRTGGAAEVSVAADGTLVLVLVGERGVRTELATPVHAVPDAEPRFERVVGLTAAPRDARPDDRLLMDVVATDDVGVADVRVEYCVNGATTESRSEPVVVTGAGSPRAAGVFAFSLAKKVRDGETLWLRLRATDTRSVPAARLGPQQAYFPQAGWAVLRITTAARPLIEQDVFAQRDAVAAGLSDAGAIVAEATEELAAVRGVTAPGPLALDQAARLRLAQDHAAKAARRLDDVATLIGVDPDLAGVAAGMRAAANGLLRAAGDALKAAEAAPTRAKAGPDLEAAWTKLAATRTALAGLADRNEATARTRLDRYRLRELAADQTALADRVGKPGASPDELVPAQRILMSRLDDVVARSERLSPAVAVAAGAAVHELAARAEELAAAAVALDAAADRVDLGRRAARTERLAREQGEWATRAEAFARRTETAARAAGTRPLAPDSFGPARDRLISGRTVDAVAEQEKIARELDRLADEFARAAAARADKRDAARQVARWQDDLYRRCADAVKLAPDRVLPPALRTAFADEQAALRGVADTLRIPTPAPDLAKAYDAAAAALATAAIALAFPPDLSAPAPEVATKAAATALTTLADRVPSDDQRRRHTTVRIDHLLNQAASIATAAGDALRNLNRDPTGEALKAVIHRQEKLAGAIRALDLPGLEARQETAAAAADRTAADTRSGFVTDLPISIQDLRRRLETLRQASAGGTPADDLAAQFARLVRKLADEADKLPQRPSDDDLKPLLATGREIARSFAGLTAVEAPTLFLEARDALTVVDQAIRMGTTEPVADLRAKAARAAAAADRFAARVAGHDPDLKRVERIAAERKAAAALAPTRRLPDPKATAEAVRDVVRQIDELDHVRVGRALRAKKQALDALNRLRTFPESDRSAALQQSVAEVVEQLVDEMTKNENQALAAPPPEGPAKDVKAAEPKTGGRLPTVAYADEARELARAQRTIRDATAKAAADLARLPRPADADPLGALAEEISALANSAPAPARGALNRTAAYLRAGDVGAAADALTGAVEGGSAQSQSEGTAREQVAKWATALERVRKWDGNLPVVLSRQIKRRAELTEQVGELAEAVDHAVRDQQKVKSGDKADPTLAKVTAELTQIHDKMGEVIKADAGTNWGGVTPLAREATTRLSRAAADLRGALAHPPPAALKAQSARPTGATVREAQAHMRTSATRLRIPSGPAAAIPEMARAAAALARAAGALALPDGAE</sequence>
<evidence type="ECO:0000313" key="3">
    <source>
        <dbReference type="EMBL" id="OWK36591.1"/>
    </source>
</evidence>
<dbReference type="Proteomes" id="UP000214646">
    <property type="component" value="Unassembled WGS sequence"/>
</dbReference>
<dbReference type="GO" id="GO:0004527">
    <property type="term" value="F:exonuclease activity"/>
    <property type="evidence" value="ECO:0007669"/>
    <property type="project" value="UniProtKB-KW"/>
</dbReference>
<name>A0A225D4R3_9BACT</name>
<organism evidence="3 4">
    <name type="scientific">Fimbriiglobus ruber</name>
    <dbReference type="NCBI Taxonomy" id="1908690"/>
    <lineage>
        <taxon>Bacteria</taxon>
        <taxon>Pseudomonadati</taxon>
        <taxon>Planctomycetota</taxon>
        <taxon>Planctomycetia</taxon>
        <taxon>Gemmatales</taxon>
        <taxon>Gemmataceae</taxon>
        <taxon>Fimbriiglobus</taxon>
    </lineage>
</organism>